<keyword evidence="2" id="KW-1185">Reference proteome</keyword>
<gene>
    <name evidence="1" type="ORF">GCM10007935_10530</name>
</gene>
<dbReference type="EMBL" id="BSPB01000005">
    <property type="protein sequence ID" value="GLS13623.1"/>
    <property type="molecule type" value="Genomic_DNA"/>
</dbReference>
<name>A0ABQ6BZQ5_9BURK</name>
<organism evidence="1 2">
    <name type="scientific">Hydrogenophaga electricum</name>
    <dbReference type="NCBI Taxonomy" id="1230953"/>
    <lineage>
        <taxon>Bacteria</taxon>
        <taxon>Pseudomonadati</taxon>
        <taxon>Pseudomonadota</taxon>
        <taxon>Betaproteobacteria</taxon>
        <taxon>Burkholderiales</taxon>
        <taxon>Comamonadaceae</taxon>
        <taxon>Hydrogenophaga</taxon>
    </lineage>
</organism>
<protein>
    <recommendedName>
        <fullName evidence="3">XRE family transcriptional regulator</fullName>
    </recommendedName>
</protein>
<comment type="caution">
    <text evidence="1">The sequence shown here is derived from an EMBL/GenBank/DDBJ whole genome shotgun (WGS) entry which is preliminary data.</text>
</comment>
<proteinExistence type="predicted"/>
<dbReference type="Proteomes" id="UP001156903">
    <property type="component" value="Unassembled WGS sequence"/>
</dbReference>
<reference evidence="2" key="1">
    <citation type="journal article" date="2019" name="Int. J. Syst. Evol. Microbiol.">
        <title>The Global Catalogue of Microorganisms (GCM) 10K type strain sequencing project: providing services to taxonomists for standard genome sequencing and annotation.</title>
        <authorList>
            <consortium name="The Broad Institute Genomics Platform"/>
            <consortium name="The Broad Institute Genome Sequencing Center for Infectious Disease"/>
            <person name="Wu L."/>
            <person name="Ma J."/>
        </authorList>
    </citation>
    <scope>NUCLEOTIDE SEQUENCE [LARGE SCALE GENOMIC DNA]</scope>
    <source>
        <strain evidence="2">NBRC 109341</strain>
    </source>
</reference>
<evidence type="ECO:0000313" key="2">
    <source>
        <dbReference type="Proteomes" id="UP001156903"/>
    </source>
</evidence>
<dbReference type="RefSeq" id="WP_284306972.1">
    <property type="nucleotide sequence ID" value="NZ_BSPB01000005.1"/>
</dbReference>
<evidence type="ECO:0008006" key="3">
    <source>
        <dbReference type="Google" id="ProtNLM"/>
    </source>
</evidence>
<accession>A0ABQ6BZQ5</accession>
<sequence length="129" mass="13769">MNLSPVITGAAAPQAAAQMAVSLVIEPGLSRRHTSLRDVVSTGVYQHGLSRVAAEVGVPAGNLSRQLEGSGLRRLSVDTLEAYIAEFDDLRPIHYLVERYVLASAHRADDAHKAAVLAQVQALMASLDR</sequence>
<evidence type="ECO:0000313" key="1">
    <source>
        <dbReference type="EMBL" id="GLS13623.1"/>
    </source>
</evidence>